<dbReference type="InterPro" id="IPR002744">
    <property type="entry name" value="MIP18-like"/>
</dbReference>
<feature type="domain" description="MIP18 family-like" evidence="1">
    <location>
        <begin position="11"/>
        <end position="74"/>
    </location>
</feature>
<dbReference type="EMBL" id="SLWY01000012">
    <property type="protein sequence ID" value="TCO80719.1"/>
    <property type="molecule type" value="Genomic_DNA"/>
</dbReference>
<proteinExistence type="predicted"/>
<dbReference type="Pfam" id="PF23451">
    <property type="entry name" value="Zn_ribbon_PaaD"/>
    <property type="match status" value="1"/>
</dbReference>
<dbReference type="InterPro" id="IPR052339">
    <property type="entry name" value="Fe-S_Maturation_MIP18"/>
</dbReference>
<evidence type="ECO:0000313" key="4">
    <source>
        <dbReference type="Proteomes" id="UP000295765"/>
    </source>
</evidence>
<dbReference type="Gene3D" id="3.30.300.130">
    <property type="entry name" value="Fe-S cluster assembly (FSCA)"/>
    <property type="match status" value="1"/>
</dbReference>
<dbReference type="InterPro" id="IPR011883">
    <property type="entry name" value="PaaD-like"/>
</dbReference>
<dbReference type="PANTHER" id="PTHR42831:SF3">
    <property type="entry name" value="1,2-PHENYLACETYL-COA EPOXIDASE, SUBUNIT D-RELATED"/>
    <property type="match status" value="1"/>
</dbReference>
<dbReference type="OrthoDB" id="3684942at2"/>
<gene>
    <name evidence="3" type="ORF">EV699_11254</name>
</gene>
<dbReference type="AlphaFoldDB" id="A0A4R2L905"/>
<sequence length="177" mass="19449">MNARPTTRPERDTVLAWLAEVADPEIPVISVLDLGIVRDVRWDADTLVVTVTPTYSGCPATEVISADITHALEQRGVAQVRVETQLSPAWTTDWLTDSGRDKLRRYGIAPPVGRAGGHEVAIPVSAIGRRPAPVRGVECPHCGSLNTRETSRFGSTPCKALWRCDDCLEPFDYFKCH</sequence>
<organism evidence="3 4">
    <name type="scientific">Plasticicumulans lactativorans</name>
    <dbReference type="NCBI Taxonomy" id="1133106"/>
    <lineage>
        <taxon>Bacteria</taxon>
        <taxon>Pseudomonadati</taxon>
        <taxon>Pseudomonadota</taxon>
        <taxon>Gammaproteobacteria</taxon>
        <taxon>Candidatus Competibacteraceae</taxon>
        <taxon>Plasticicumulans</taxon>
    </lineage>
</organism>
<dbReference type="NCBIfam" id="TIGR02159">
    <property type="entry name" value="PA_CoA_Oxy4"/>
    <property type="match status" value="1"/>
</dbReference>
<comment type="caution">
    <text evidence="3">The sequence shown here is derived from an EMBL/GenBank/DDBJ whole genome shotgun (WGS) entry which is preliminary data.</text>
</comment>
<accession>A0A4R2L905</accession>
<protein>
    <submittedName>
        <fullName evidence="3">Ring-1,2-phenylacetyl-CoA epoxidase subunit PaaD</fullName>
    </submittedName>
</protein>
<dbReference type="Pfam" id="PF01883">
    <property type="entry name" value="FeS_assembly_P"/>
    <property type="match status" value="1"/>
</dbReference>
<dbReference type="PANTHER" id="PTHR42831">
    <property type="entry name" value="FE-S PROTEIN MATURATION AUXILIARY FACTOR YITW"/>
    <property type="match status" value="1"/>
</dbReference>
<keyword evidence="4" id="KW-1185">Reference proteome</keyword>
<dbReference type="InterPro" id="IPR056572">
    <property type="entry name" value="Zn_ribbon_PaaD"/>
</dbReference>
<reference evidence="3 4" key="1">
    <citation type="submission" date="2019-03" db="EMBL/GenBank/DDBJ databases">
        <title>Genomic Encyclopedia of Type Strains, Phase IV (KMG-IV): sequencing the most valuable type-strain genomes for metagenomic binning, comparative biology and taxonomic classification.</title>
        <authorList>
            <person name="Goeker M."/>
        </authorList>
    </citation>
    <scope>NUCLEOTIDE SEQUENCE [LARGE SCALE GENOMIC DNA]</scope>
    <source>
        <strain evidence="3 4">DSM 25287</strain>
    </source>
</reference>
<evidence type="ECO:0000313" key="3">
    <source>
        <dbReference type="EMBL" id="TCO80719.1"/>
    </source>
</evidence>
<evidence type="ECO:0000259" key="2">
    <source>
        <dbReference type="Pfam" id="PF23451"/>
    </source>
</evidence>
<evidence type="ECO:0000259" key="1">
    <source>
        <dbReference type="Pfam" id="PF01883"/>
    </source>
</evidence>
<name>A0A4R2L905_9GAMM</name>
<feature type="domain" description="PaaD zinc beta ribbon" evidence="2">
    <location>
        <begin position="134"/>
        <end position="175"/>
    </location>
</feature>
<dbReference type="SUPFAM" id="SSF117916">
    <property type="entry name" value="Fe-S cluster assembly (FSCA) domain-like"/>
    <property type="match status" value="1"/>
</dbReference>
<dbReference type="InterPro" id="IPR034904">
    <property type="entry name" value="FSCA_dom_sf"/>
</dbReference>
<dbReference type="Proteomes" id="UP000295765">
    <property type="component" value="Unassembled WGS sequence"/>
</dbReference>
<dbReference type="RefSeq" id="WP_132542932.1">
    <property type="nucleotide sequence ID" value="NZ_SLWY01000012.1"/>
</dbReference>